<keyword evidence="14" id="KW-1185">Reference proteome</keyword>
<keyword evidence="2" id="KW-0560">Oxidoreductase</keyword>
<dbReference type="GO" id="GO:0035527">
    <property type="term" value="F:3-hydroxypropionate dehydrogenase (NADP+) activity"/>
    <property type="evidence" value="ECO:0007669"/>
    <property type="project" value="UniProtKB-EC"/>
</dbReference>
<dbReference type="SUPFAM" id="SSF51735">
    <property type="entry name" value="NAD(P)-binding Rossmann-fold domains"/>
    <property type="match status" value="1"/>
</dbReference>
<evidence type="ECO:0000256" key="6">
    <source>
        <dbReference type="ARBA" id="ARBA00044065"/>
    </source>
</evidence>
<dbReference type="Gene3D" id="3.40.50.720">
    <property type="entry name" value="NAD(P)-binding Rossmann-like Domain"/>
    <property type="match status" value="1"/>
</dbReference>
<dbReference type="RefSeq" id="WP_038566943.1">
    <property type="nucleotide sequence ID" value="NZ_CP008889.1"/>
</dbReference>
<dbReference type="GeneID" id="41840229"/>
<evidence type="ECO:0000259" key="12">
    <source>
        <dbReference type="SMART" id="SM00822"/>
    </source>
</evidence>
<evidence type="ECO:0000256" key="9">
    <source>
        <dbReference type="ARBA" id="ARBA00045650"/>
    </source>
</evidence>
<dbReference type="KEGG" id="dni:HX89_03240"/>
<comment type="catalytic activity">
    <reaction evidence="3">
        <text>L-allo-threonine + NADP(+) = aminoacetone + CO2 + NADPH</text>
        <dbReference type="Rhea" id="RHEA:43524"/>
        <dbReference type="ChEBI" id="CHEBI:16526"/>
        <dbReference type="ChEBI" id="CHEBI:57783"/>
        <dbReference type="ChEBI" id="CHEBI:58320"/>
        <dbReference type="ChEBI" id="CHEBI:58349"/>
        <dbReference type="ChEBI" id="CHEBI:58585"/>
        <dbReference type="EC" id="1.1.1.381"/>
    </reaction>
</comment>
<gene>
    <name evidence="13" type="ORF">HX89_03240</name>
</gene>
<dbReference type="EC" id="1.1.1.381" evidence="5"/>
<dbReference type="PRINTS" id="PR00080">
    <property type="entry name" value="SDRFAMILY"/>
</dbReference>
<evidence type="ECO:0000256" key="3">
    <source>
        <dbReference type="ARBA" id="ARBA00043812"/>
    </source>
</evidence>
<evidence type="ECO:0000256" key="8">
    <source>
        <dbReference type="ARBA" id="ARBA00044349"/>
    </source>
</evidence>
<dbReference type="InterPro" id="IPR020904">
    <property type="entry name" value="Sc_DH/Rdtase_CS"/>
</dbReference>
<dbReference type="SMART" id="SM00822">
    <property type="entry name" value="PKS_KR"/>
    <property type="match status" value="1"/>
</dbReference>
<evidence type="ECO:0000256" key="11">
    <source>
        <dbReference type="RuleBase" id="RU000363"/>
    </source>
</evidence>
<evidence type="ECO:0000256" key="10">
    <source>
        <dbReference type="ARBA" id="ARBA00047274"/>
    </source>
</evidence>
<dbReference type="HOGENOM" id="CLU_010194_2_1_11"/>
<evidence type="ECO:0000256" key="4">
    <source>
        <dbReference type="ARBA" id="ARBA00044050"/>
    </source>
</evidence>
<evidence type="ECO:0000313" key="13">
    <source>
        <dbReference type="EMBL" id="AIF40133.1"/>
    </source>
</evidence>
<feature type="domain" description="Ketoreductase" evidence="12">
    <location>
        <begin position="3"/>
        <end position="180"/>
    </location>
</feature>
<comment type="similarity">
    <text evidence="1 11">Belongs to the short-chain dehydrogenases/reductases (SDR) family.</text>
</comment>
<dbReference type="eggNOG" id="COG0300">
    <property type="taxonomic scope" value="Bacteria"/>
</dbReference>
<dbReference type="PANTHER" id="PTHR43086:SF3">
    <property type="entry name" value="NADP-DEPENDENT 3-HYDROXY ACID DEHYDROGENASE YDFG"/>
    <property type="match status" value="1"/>
</dbReference>
<dbReference type="PIRSF" id="PIRSF000126">
    <property type="entry name" value="11-beta-HSD1"/>
    <property type="match status" value="1"/>
</dbReference>
<dbReference type="InterPro" id="IPR036291">
    <property type="entry name" value="NAD(P)-bd_dom_sf"/>
</dbReference>
<comment type="function">
    <text evidence="9">NADP-dependent dehydrogenase with broad substrate specificity acting on 3-hydroxy acids. Catalyzes the NADP-dependent oxidation of L-allo-threonine to L-2-amino-3-keto-butyrate, which is spontaneously decarboxylated into aminoacetone. Also acts on D-threonine, L-serine, D-serine, D-3-hydroxyisobutyrate, L-3-hydroxyisobutyrate, D-glycerate and L-glycerate. Able to catalyze the reduction of the malonic semialdehyde to 3-hydroxypropionic acid. YdfG is apparently supplementing RutE, the presumed malonic semialdehyde reductase involved in pyrimidine degradation since both are able to detoxify malonic semialdehyde.</text>
</comment>
<dbReference type="EC" id="1.1.1.298" evidence="4"/>
<dbReference type="Pfam" id="PF00106">
    <property type="entry name" value="adh_short"/>
    <property type="match status" value="1"/>
</dbReference>
<protein>
    <recommendedName>
        <fullName evidence="6">NADP-dependent 3-hydroxy acid dehydrogenase YdfG</fullName>
        <ecNumber evidence="4">1.1.1.298</ecNumber>
        <ecNumber evidence="5">1.1.1.381</ecNumber>
    </recommendedName>
    <alternativeName>
        <fullName evidence="8">L-allo-threonine dehydrogenase</fullName>
    </alternativeName>
    <alternativeName>
        <fullName evidence="7">Malonic semialdehyde reductase</fullName>
    </alternativeName>
</protein>
<dbReference type="EMBL" id="CP008889">
    <property type="protein sequence ID" value="AIF40133.1"/>
    <property type="molecule type" value="Genomic_DNA"/>
</dbReference>
<evidence type="ECO:0000313" key="14">
    <source>
        <dbReference type="Proteomes" id="UP000027986"/>
    </source>
</evidence>
<evidence type="ECO:0000256" key="7">
    <source>
        <dbReference type="ARBA" id="ARBA00044271"/>
    </source>
</evidence>
<dbReference type="PROSITE" id="PS00061">
    <property type="entry name" value="ADH_SHORT"/>
    <property type="match status" value="1"/>
</dbReference>
<accession>A0A075JJI3</accession>
<organism evidence="13 14">
    <name type="scientific">Dermacoccus nishinomiyaensis</name>
    <dbReference type="NCBI Taxonomy" id="1274"/>
    <lineage>
        <taxon>Bacteria</taxon>
        <taxon>Bacillati</taxon>
        <taxon>Actinomycetota</taxon>
        <taxon>Actinomycetes</taxon>
        <taxon>Micrococcales</taxon>
        <taxon>Dermacoccaceae</taxon>
        <taxon>Dermacoccus</taxon>
    </lineage>
</organism>
<dbReference type="Proteomes" id="UP000027986">
    <property type="component" value="Chromosome"/>
</dbReference>
<comment type="catalytic activity">
    <reaction evidence="10">
        <text>3-hydroxypropanoate + NADP(+) = 3-oxopropanoate + NADPH + H(+)</text>
        <dbReference type="Rhea" id="RHEA:26438"/>
        <dbReference type="ChEBI" id="CHEBI:15378"/>
        <dbReference type="ChEBI" id="CHEBI:16510"/>
        <dbReference type="ChEBI" id="CHEBI:33190"/>
        <dbReference type="ChEBI" id="CHEBI:57783"/>
        <dbReference type="ChEBI" id="CHEBI:58349"/>
        <dbReference type="EC" id="1.1.1.298"/>
    </reaction>
</comment>
<dbReference type="PRINTS" id="PR00081">
    <property type="entry name" value="GDHRDH"/>
</dbReference>
<proteinExistence type="inferred from homology"/>
<dbReference type="OrthoDB" id="9797538at2"/>
<dbReference type="InterPro" id="IPR002347">
    <property type="entry name" value="SDR_fam"/>
</dbReference>
<evidence type="ECO:0000256" key="5">
    <source>
        <dbReference type="ARBA" id="ARBA00044059"/>
    </source>
</evidence>
<dbReference type="AlphaFoldDB" id="A0A075JJI3"/>
<sequence>MTKWALVTGASAGIGKEFCEQLAARGDNVVLVARRADRLEELKAHLEKRYRVHAEVLAADLANADDLKRVAERVAQASDPIEVLVNNAGFGLKTAFLDTDVEKEIASVDVMVKAVVVLSHAAGRAMRERGRGAIINVSSVAGFMASGTYSAAKSYVTVFSESLAGQLARTGVTVTALCPGFTHTDFHASADIDVDKTSAIGKRLWLDADRLVRDCLADVDAGRVISVPGKQYKVATQLLRHVPRSIVRAGALSNRHRPRD</sequence>
<evidence type="ECO:0000256" key="1">
    <source>
        <dbReference type="ARBA" id="ARBA00006484"/>
    </source>
</evidence>
<dbReference type="PANTHER" id="PTHR43086">
    <property type="entry name" value="VERY-LONG-CHAIN 3-OXOOACYL-COA REDUCTASE"/>
    <property type="match status" value="1"/>
</dbReference>
<evidence type="ECO:0000256" key="2">
    <source>
        <dbReference type="ARBA" id="ARBA00023002"/>
    </source>
</evidence>
<name>A0A075JJI3_9MICO</name>
<dbReference type="InterPro" id="IPR057326">
    <property type="entry name" value="KR_dom"/>
</dbReference>
<reference evidence="13 14" key="1">
    <citation type="submission" date="2014-07" db="EMBL/GenBank/DDBJ databases">
        <title>Genome Sequencing of Dermacoccus nishinomiyaensis.</title>
        <authorList>
            <person name="Hong K.W."/>
            <person name="Chan K.G."/>
        </authorList>
    </citation>
    <scope>NUCLEOTIDE SEQUENCE [LARGE SCALE GENOMIC DNA]</scope>
    <source>
        <strain evidence="13 14">M25</strain>
    </source>
</reference>